<evidence type="ECO:0000256" key="11">
    <source>
        <dbReference type="SAM" id="Phobius"/>
    </source>
</evidence>
<keyword evidence="6 11" id="KW-0812">Transmembrane</keyword>
<evidence type="ECO:0000256" key="7">
    <source>
        <dbReference type="ARBA" id="ARBA00022927"/>
    </source>
</evidence>
<sequence>MNGLIATDAVVSFTSLFGNSPWGVVAQATGPSTKPFLVGLLETPMFPIFVIILLLWVFMFRSKRKEDAKKKDLLNAIKRGDRVQTIGGILGKVVEVEKEKILLKVDESSNTKIWFSRNAIFRVVGEEKAEAAPAAKL</sequence>
<dbReference type="NCBIfam" id="TIGR00739">
    <property type="entry name" value="yajC"/>
    <property type="match status" value="1"/>
</dbReference>
<evidence type="ECO:0000256" key="4">
    <source>
        <dbReference type="ARBA" id="ARBA00022448"/>
    </source>
</evidence>
<dbReference type="GO" id="GO:0005886">
    <property type="term" value="C:plasma membrane"/>
    <property type="evidence" value="ECO:0007669"/>
    <property type="project" value="UniProtKB-SubCell"/>
</dbReference>
<reference evidence="12 13" key="1">
    <citation type="submission" date="2020-10" db="EMBL/GenBank/DDBJ databases">
        <title>Wide distribution of Phycisphaera-like planctomycetes from WD2101 soil group in peatlands and genome analysis of the first cultivated representative.</title>
        <authorList>
            <person name="Dedysh S.N."/>
            <person name="Beletsky A.V."/>
            <person name="Ivanova A."/>
            <person name="Kulichevskaya I.S."/>
            <person name="Suzina N.E."/>
            <person name="Philippov D.A."/>
            <person name="Rakitin A.L."/>
            <person name="Mardanov A.V."/>
            <person name="Ravin N.V."/>
        </authorList>
    </citation>
    <scope>NUCLEOTIDE SEQUENCE [LARGE SCALE GENOMIC DNA]</scope>
    <source>
        <strain evidence="12 13">M1803</strain>
    </source>
</reference>
<keyword evidence="5" id="KW-1003">Cell membrane</keyword>
<evidence type="ECO:0000256" key="3">
    <source>
        <dbReference type="ARBA" id="ARBA00014962"/>
    </source>
</evidence>
<proteinExistence type="inferred from homology"/>
<keyword evidence="9" id="KW-0811">Translocation</keyword>
<gene>
    <name evidence="12" type="primary">yajC</name>
    <name evidence="12" type="ORF">IPV69_10415</name>
</gene>
<keyword evidence="8 11" id="KW-1133">Transmembrane helix</keyword>
<evidence type="ECO:0000256" key="1">
    <source>
        <dbReference type="ARBA" id="ARBA00004162"/>
    </source>
</evidence>
<keyword evidence="4" id="KW-0813">Transport</keyword>
<protein>
    <recommendedName>
        <fullName evidence="3">Sec translocon accessory complex subunit YajC</fullName>
    </recommendedName>
</protein>
<dbReference type="InterPro" id="IPR003849">
    <property type="entry name" value="Preprotein_translocase_YajC"/>
</dbReference>
<dbReference type="Pfam" id="PF02699">
    <property type="entry name" value="YajC"/>
    <property type="match status" value="1"/>
</dbReference>
<dbReference type="PANTHER" id="PTHR33909:SF1">
    <property type="entry name" value="SEC TRANSLOCON ACCESSORY COMPLEX SUBUNIT YAJC"/>
    <property type="match status" value="1"/>
</dbReference>
<dbReference type="AlphaFoldDB" id="A0A7M2X1X1"/>
<keyword evidence="10 11" id="KW-0472">Membrane</keyword>
<feature type="transmembrane region" description="Helical" evidence="11">
    <location>
        <begin position="36"/>
        <end position="60"/>
    </location>
</feature>
<evidence type="ECO:0000313" key="13">
    <source>
        <dbReference type="Proteomes" id="UP000593765"/>
    </source>
</evidence>
<keyword evidence="13" id="KW-1185">Reference proteome</keyword>
<dbReference type="SMART" id="SM01323">
    <property type="entry name" value="YajC"/>
    <property type="match status" value="1"/>
</dbReference>
<comment type="subcellular location">
    <subcellularLocation>
        <location evidence="1">Cell membrane</location>
        <topology evidence="1">Single-pass membrane protein</topology>
    </subcellularLocation>
</comment>
<comment type="similarity">
    <text evidence="2">Belongs to the YajC family.</text>
</comment>
<organism evidence="12 13">
    <name type="scientific">Humisphaera borealis</name>
    <dbReference type="NCBI Taxonomy" id="2807512"/>
    <lineage>
        <taxon>Bacteria</taxon>
        <taxon>Pseudomonadati</taxon>
        <taxon>Planctomycetota</taxon>
        <taxon>Phycisphaerae</taxon>
        <taxon>Tepidisphaerales</taxon>
        <taxon>Tepidisphaeraceae</taxon>
        <taxon>Humisphaera</taxon>
    </lineage>
</organism>
<evidence type="ECO:0000256" key="8">
    <source>
        <dbReference type="ARBA" id="ARBA00022989"/>
    </source>
</evidence>
<evidence type="ECO:0000256" key="5">
    <source>
        <dbReference type="ARBA" id="ARBA00022475"/>
    </source>
</evidence>
<evidence type="ECO:0000313" key="12">
    <source>
        <dbReference type="EMBL" id="QOV91738.1"/>
    </source>
</evidence>
<dbReference type="PRINTS" id="PR01853">
    <property type="entry name" value="YAJCTRNLCASE"/>
</dbReference>
<evidence type="ECO:0000256" key="6">
    <source>
        <dbReference type="ARBA" id="ARBA00022692"/>
    </source>
</evidence>
<evidence type="ECO:0000256" key="2">
    <source>
        <dbReference type="ARBA" id="ARBA00006742"/>
    </source>
</evidence>
<dbReference type="Proteomes" id="UP000593765">
    <property type="component" value="Chromosome"/>
</dbReference>
<dbReference type="EMBL" id="CP063458">
    <property type="protein sequence ID" value="QOV91738.1"/>
    <property type="molecule type" value="Genomic_DNA"/>
</dbReference>
<keyword evidence="7" id="KW-0653">Protein transport</keyword>
<dbReference type="KEGG" id="hbs:IPV69_10415"/>
<accession>A0A7M2X1X1</accession>
<dbReference type="GO" id="GO:0015031">
    <property type="term" value="P:protein transport"/>
    <property type="evidence" value="ECO:0007669"/>
    <property type="project" value="UniProtKB-KW"/>
</dbReference>
<evidence type="ECO:0000256" key="10">
    <source>
        <dbReference type="ARBA" id="ARBA00023136"/>
    </source>
</evidence>
<dbReference type="PANTHER" id="PTHR33909">
    <property type="entry name" value="SEC TRANSLOCON ACCESSORY COMPLEX SUBUNIT YAJC"/>
    <property type="match status" value="1"/>
</dbReference>
<dbReference type="RefSeq" id="WP_206295051.1">
    <property type="nucleotide sequence ID" value="NZ_CP063458.1"/>
</dbReference>
<name>A0A7M2X1X1_9BACT</name>
<evidence type="ECO:0000256" key="9">
    <source>
        <dbReference type="ARBA" id="ARBA00023010"/>
    </source>
</evidence>